<gene>
    <name evidence="1" type="ORF">B7P33_14255</name>
</gene>
<dbReference type="EMBL" id="NBWU01000005">
    <property type="protein sequence ID" value="PCE63377.1"/>
    <property type="molecule type" value="Genomic_DNA"/>
</dbReference>
<comment type="caution">
    <text evidence="1">The sequence shown here is derived from an EMBL/GenBank/DDBJ whole genome shotgun (WGS) entry which is preliminary data.</text>
</comment>
<dbReference type="RefSeq" id="WP_097443331.1">
    <property type="nucleotide sequence ID" value="NZ_NBWU01000005.1"/>
</dbReference>
<reference evidence="1 2" key="1">
    <citation type="submission" date="2017-04" db="EMBL/GenBank/DDBJ databases">
        <title>A new member of the family Flavobacteriaceae isolated from ascidians.</title>
        <authorList>
            <person name="Chen L."/>
        </authorList>
    </citation>
    <scope>NUCLEOTIDE SEQUENCE [LARGE SCALE GENOMIC DNA]</scope>
    <source>
        <strain evidence="1 2">HQA918</strain>
    </source>
</reference>
<evidence type="ECO:0000313" key="2">
    <source>
        <dbReference type="Proteomes" id="UP000219559"/>
    </source>
</evidence>
<name>A0A2A4G3X0_9FLAO</name>
<dbReference type="OrthoDB" id="945117at2"/>
<dbReference type="AlphaFoldDB" id="A0A2A4G3X0"/>
<sequence>MRKYVFLWLALGVVVQIRAQDLPSQFEKGNTMVSATFHLKHSESENEPRLFQTLDGSYTLDWGVDMKAGKFIKKDFVLGGGIFYDQQLKERQYEGDNGAVTDDLLSKEYGVAPYIRNYLPIGNGRFSIFNETSLQFTYGRSVRQIEDALELDRYVVDSYGLTLGLQPGISVYITKNVGFELGTSVLGISSTYSKGELNGDGDNASTKFTNQVSFEVDLLKLFLGVTFYLPPRS</sequence>
<evidence type="ECO:0000313" key="1">
    <source>
        <dbReference type="EMBL" id="PCE63377.1"/>
    </source>
</evidence>
<keyword evidence="2" id="KW-1185">Reference proteome</keyword>
<evidence type="ECO:0008006" key="3">
    <source>
        <dbReference type="Google" id="ProtNLM"/>
    </source>
</evidence>
<proteinExistence type="predicted"/>
<protein>
    <recommendedName>
        <fullName evidence="3">Outer membrane protein beta-barrel domain-containing protein</fullName>
    </recommendedName>
</protein>
<dbReference type="Proteomes" id="UP000219559">
    <property type="component" value="Unassembled WGS sequence"/>
</dbReference>
<accession>A0A2A4G3X0</accession>
<organism evidence="1 2">
    <name type="scientific">Sediminicola luteus</name>
    <dbReference type="NCBI Taxonomy" id="319238"/>
    <lineage>
        <taxon>Bacteria</taxon>
        <taxon>Pseudomonadati</taxon>
        <taxon>Bacteroidota</taxon>
        <taxon>Flavobacteriia</taxon>
        <taxon>Flavobacteriales</taxon>
        <taxon>Flavobacteriaceae</taxon>
        <taxon>Sediminicola</taxon>
    </lineage>
</organism>